<feature type="compositionally biased region" description="Low complexity" evidence="1">
    <location>
        <begin position="1169"/>
        <end position="1183"/>
    </location>
</feature>
<protein>
    <recommendedName>
        <fullName evidence="2">SPT2 homolog N-terminal domain-containing protein</fullName>
    </recommendedName>
</protein>
<reference evidence="3 4" key="1">
    <citation type="submission" date="2023-02" db="EMBL/GenBank/DDBJ databases">
        <title>LHISI_Scaffold_Assembly.</title>
        <authorList>
            <person name="Stuart O.P."/>
            <person name="Cleave R."/>
            <person name="Magrath M.J.L."/>
            <person name="Mikheyev A.S."/>
        </authorList>
    </citation>
    <scope>NUCLEOTIDE SEQUENCE [LARGE SCALE GENOMIC DNA]</scope>
    <source>
        <strain evidence="3">Daus_M_001</strain>
        <tissue evidence="3">Leg muscle</tissue>
    </source>
</reference>
<feature type="region of interest" description="Disordered" evidence="1">
    <location>
        <begin position="902"/>
        <end position="1065"/>
    </location>
</feature>
<feature type="compositionally biased region" description="Basic and acidic residues" evidence="1">
    <location>
        <begin position="801"/>
        <end position="813"/>
    </location>
</feature>
<accession>A0ABQ9H230</accession>
<proteinExistence type="predicted"/>
<feature type="compositionally biased region" description="Basic and acidic residues" evidence="1">
    <location>
        <begin position="630"/>
        <end position="645"/>
    </location>
</feature>
<sequence length="1292" mass="148998">MDFESLLYAAKKNEHTQKRESQNVKCYQTKFAPPKKEERKCLSANIQKFLARKEEEEKQRQVDANKKREVRMCTFVLPNSLYIFYTKRESSGDCAQIISLSMCANHAEVCLDRVNNCIYAPEDSQTVFKGSVWLEVKLGLVFGAWTDSTLNTRIQVHTPNEDQSKDLPGASSPRDRMAVGRELLELRSHDTKAKKRVQAMLKRTKAANKSVIEDAVDDNNTAVTLGGPSQPDEDDYGYVSQEASAYYNKLMDKYSTLPPEEPKFKSNMKHSVKDLNSTKDRVRMALLKEEEEEMLPHKRKRKPKEEKTEDGDEAEDVGEQETVEEERKPEKTVKPKRPAPPPMDFESLLKLAEKKQFEPVKIEPKVKDPEDDERPMTKKQRMEYEREKEWRMRKERAQAEKASQSRRAADEDRPQQKSVILERSQQDSAPRVSSLLQRIPKLSSRDKEQRQEDEKERRGNVRQSKDDNIEKSRNIRDCVNGKKVMNSYNREDSMTEDESGNKKREGRIEKVNRDDRGRAYREGSSGSDETRNKNREGRIEKVNRDDRGRAYREGSSGSDDTRNKKREGRIEKVNRDDRGRAYREGSSGSDETRNKKREGRIEKVNRDDRGRAYREGSFGSDETRNKKREGRIEKVNRDDRGRAYREGSSGSDETRNKKREGRIEKVNIDDRGRAYREGSFGSDETRNKKREGRIEKVNRDDRGRAYREDSSGMNRDDRGRAYREDSSGSDETRNKKREGRIEKVNRDDRGRAYREGSSGSDDTRNKKREGRIEKVNRDDRGRAYREGSSGSDESRNKKREGRIEKVNRNEGKYRNVGGNIQTEPCEIEVSGRIMKKDERRVGVQESRTEMKERKIDLKERKGGANEKREPHERREESQAQGRREIQDQIDAQEWREYQEWKEARAKERRDAQEQREAQERRETQERRDAQERREAQKRREVQVQERRDVQGKSNAQERKNEHWRCEEKSTKSKFADENSRKRPMEGSVKGRDGERGSSNAVENSRLIRTEKGVKLGMSDGREQKEERTGGSVGKQSSKDTSASSDSDKKKVSSVGSGNTMSGYSRKIQDAILAKYKERIEQSAANKIGLMPGKSLNGPVRPVVKSEGSTAGAPTMNKTDQSRAPLSKSIPKKDSLVRPQDRQQPRPMAANAGNTRLTGVQQKSASNGPSFSRQESSTSRDSSSPKLLKSPAVRDQDSNMKSRQPIQNPRDPKEGNIRQPLKADAQPRPNQSSDVRSRQFPPADVRSRQFPPADIGNRQFPPSDVRSRKFPPGDVRRKPMKPPAKRESFTYFD</sequence>
<feature type="compositionally biased region" description="Basic and acidic residues" evidence="1">
    <location>
        <begin position="661"/>
        <end position="676"/>
    </location>
</feature>
<evidence type="ECO:0000313" key="3">
    <source>
        <dbReference type="EMBL" id="KAJ8878343.1"/>
    </source>
</evidence>
<feature type="compositionally biased region" description="Basic and acidic residues" evidence="1">
    <location>
        <begin position="528"/>
        <end position="552"/>
    </location>
</feature>
<feature type="compositionally biased region" description="Basic and acidic residues" evidence="1">
    <location>
        <begin position="1130"/>
        <end position="1143"/>
    </location>
</feature>
<evidence type="ECO:0000256" key="1">
    <source>
        <dbReference type="SAM" id="MobiDB-lite"/>
    </source>
</evidence>
<feature type="domain" description="SPT2 homolog N-terminal" evidence="2">
    <location>
        <begin position="1"/>
        <end position="69"/>
    </location>
</feature>
<comment type="caution">
    <text evidence="3">The sequence shown here is derived from an EMBL/GenBank/DDBJ whole genome shotgun (WGS) entry which is preliminary data.</text>
</comment>
<feature type="compositionally biased region" description="Basic and acidic residues" evidence="1">
    <location>
        <begin position="599"/>
        <end position="614"/>
    </location>
</feature>
<feature type="region of interest" description="Disordered" evidence="1">
    <location>
        <begin position="1088"/>
        <end position="1292"/>
    </location>
</feature>
<feature type="region of interest" description="Disordered" evidence="1">
    <location>
        <begin position="258"/>
        <end position="818"/>
    </location>
</feature>
<organism evidence="3 4">
    <name type="scientific">Dryococelus australis</name>
    <dbReference type="NCBI Taxonomy" id="614101"/>
    <lineage>
        <taxon>Eukaryota</taxon>
        <taxon>Metazoa</taxon>
        <taxon>Ecdysozoa</taxon>
        <taxon>Arthropoda</taxon>
        <taxon>Hexapoda</taxon>
        <taxon>Insecta</taxon>
        <taxon>Pterygota</taxon>
        <taxon>Neoptera</taxon>
        <taxon>Polyneoptera</taxon>
        <taxon>Phasmatodea</taxon>
        <taxon>Verophasmatodea</taxon>
        <taxon>Anareolatae</taxon>
        <taxon>Phasmatidae</taxon>
        <taxon>Eurycanthinae</taxon>
        <taxon>Dryococelus</taxon>
    </lineage>
</organism>
<feature type="compositionally biased region" description="Basic and acidic residues" evidence="1">
    <location>
        <begin position="351"/>
        <end position="399"/>
    </location>
</feature>
<name>A0ABQ9H230_9NEOP</name>
<feature type="compositionally biased region" description="Basic and acidic residues" evidence="1">
    <location>
        <begin position="770"/>
        <end position="785"/>
    </location>
</feature>
<dbReference type="Proteomes" id="UP001159363">
    <property type="component" value="Chromosome 6"/>
</dbReference>
<feature type="compositionally biased region" description="Acidic residues" evidence="1">
    <location>
        <begin position="308"/>
        <end position="324"/>
    </location>
</feature>
<feature type="compositionally biased region" description="Basic and acidic residues" evidence="1">
    <location>
        <begin position="1283"/>
        <end position="1292"/>
    </location>
</feature>
<feature type="compositionally biased region" description="Basic and acidic residues" evidence="1">
    <location>
        <begin position="692"/>
        <end position="754"/>
    </location>
</feature>
<feature type="compositionally biased region" description="Low complexity" evidence="1">
    <location>
        <begin position="1033"/>
        <end position="1044"/>
    </location>
</feature>
<feature type="region of interest" description="Disordered" evidence="1">
    <location>
        <begin position="834"/>
        <end position="890"/>
    </location>
</feature>
<dbReference type="InterPro" id="IPR054552">
    <property type="entry name" value="SPT2_N"/>
</dbReference>
<feature type="compositionally biased region" description="Basic and acidic residues" evidence="1">
    <location>
        <begin position="271"/>
        <end position="288"/>
    </location>
</feature>
<feature type="compositionally biased region" description="Polar residues" evidence="1">
    <location>
        <begin position="1151"/>
        <end position="1168"/>
    </location>
</feature>
<evidence type="ECO:0000313" key="4">
    <source>
        <dbReference type="Proteomes" id="UP001159363"/>
    </source>
</evidence>
<dbReference type="Pfam" id="PF22878">
    <property type="entry name" value="SPT2_N"/>
    <property type="match status" value="1"/>
</dbReference>
<keyword evidence="4" id="KW-1185">Reference proteome</keyword>
<feature type="compositionally biased region" description="Basic and acidic residues" evidence="1">
    <location>
        <begin position="902"/>
        <end position="995"/>
    </location>
</feature>
<dbReference type="EMBL" id="JARBHB010000007">
    <property type="protein sequence ID" value="KAJ8878343.1"/>
    <property type="molecule type" value="Genomic_DNA"/>
</dbReference>
<feature type="compositionally biased region" description="Basic and acidic residues" evidence="1">
    <location>
        <begin position="1005"/>
        <end position="1028"/>
    </location>
</feature>
<feature type="compositionally biased region" description="Basic and acidic residues" evidence="1">
    <location>
        <begin position="568"/>
        <end position="583"/>
    </location>
</feature>
<gene>
    <name evidence="3" type="ORF">PR048_018920</name>
</gene>
<feature type="compositionally biased region" description="Basic and acidic residues" evidence="1">
    <location>
        <begin position="489"/>
        <end position="521"/>
    </location>
</feature>
<evidence type="ECO:0000259" key="2">
    <source>
        <dbReference type="Pfam" id="PF22878"/>
    </source>
</evidence>
<feature type="region of interest" description="Disordered" evidence="1">
    <location>
        <begin position="155"/>
        <end position="174"/>
    </location>
</feature>
<feature type="compositionally biased region" description="Basic and acidic residues" evidence="1">
    <location>
        <begin position="443"/>
        <end position="480"/>
    </location>
</feature>